<sequence>MKLLMITTALVLSGCANLTEVEEQETLLAGEIKGDYSALARCVAAKMQTDKRQNINALQYSVRVYPDTNKSEVLGTYANNTVSYAFHLELKKAGPNVSDVLLKGLKYEGVEALKALQVCSAA</sequence>
<proteinExistence type="predicted"/>
<accession>A0ABY0TKR2</accession>
<dbReference type="PROSITE" id="PS51257">
    <property type="entry name" value="PROKAR_LIPOPROTEIN"/>
    <property type="match status" value="1"/>
</dbReference>
<organism evidence="1 2">
    <name type="scientific">Nitrosospira multiformis</name>
    <dbReference type="NCBI Taxonomy" id="1231"/>
    <lineage>
        <taxon>Bacteria</taxon>
        <taxon>Pseudomonadati</taxon>
        <taxon>Pseudomonadota</taxon>
        <taxon>Betaproteobacteria</taxon>
        <taxon>Nitrosomonadales</taxon>
        <taxon>Nitrosomonadaceae</taxon>
        <taxon>Nitrosospira</taxon>
    </lineage>
</organism>
<protein>
    <recommendedName>
        <fullName evidence="3">Lipoprotein</fullName>
    </recommendedName>
</protein>
<evidence type="ECO:0008006" key="3">
    <source>
        <dbReference type="Google" id="ProtNLM"/>
    </source>
</evidence>
<dbReference type="EMBL" id="FNKY01000001">
    <property type="protein sequence ID" value="SDQ98733.1"/>
    <property type="molecule type" value="Genomic_DNA"/>
</dbReference>
<dbReference type="Proteomes" id="UP000183471">
    <property type="component" value="Unassembled WGS sequence"/>
</dbReference>
<reference evidence="1 2" key="1">
    <citation type="submission" date="2016-10" db="EMBL/GenBank/DDBJ databases">
        <authorList>
            <person name="Varghese N."/>
            <person name="Submissions S."/>
        </authorList>
    </citation>
    <scope>NUCLEOTIDE SEQUENCE [LARGE SCALE GENOMIC DNA]</scope>
    <source>
        <strain evidence="1 2">Nl1</strain>
    </source>
</reference>
<name>A0ABY0TKR2_9PROT</name>
<keyword evidence="2" id="KW-1185">Reference proteome</keyword>
<evidence type="ECO:0000313" key="2">
    <source>
        <dbReference type="Proteomes" id="UP000183471"/>
    </source>
</evidence>
<comment type="caution">
    <text evidence="1">The sequence shown here is derived from an EMBL/GenBank/DDBJ whole genome shotgun (WGS) entry which is preliminary data.</text>
</comment>
<gene>
    <name evidence="1" type="ORF">SAMN05216402_3130</name>
</gene>
<evidence type="ECO:0000313" key="1">
    <source>
        <dbReference type="EMBL" id="SDQ98733.1"/>
    </source>
</evidence>